<proteinExistence type="inferred from homology"/>
<keyword evidence="4 9" id="KW-0456">Lyase</keyword>
<reference evidence="11 12" key="1">
    <citation type="submission" date="2015-02" db="EMBL/GenBank/DDBJ databases">
        <title>Genome Sequencing of Rickettsiales.</title>
        <authorList>
            <person name="Daugherty S.C."/>
            <person name="Su Q."/>
            <person name="Abolude K."/>
            <person name="Beier-Sexton M."/>
            <person name="Carlyon J.A."/>
            <person name="Carter R."/>
            <person name="Day N.P."/>
            <person name="Dumler S.J."/>
            <person name="Dyachenko V."/>
            <person name="Godinez A."/>
            <person name="Kurtti T.J."/>
            <person name="Lichay M."/>
            <person name="Mullins K.E."/>
            <person name="Ott S."/>
            <person name="Pappas-Brown V."/>
            <person name="Paris D.H."/>
            <person name="Patel P."/>
            <person name="Richards A.L."/>
            <person name="Sadzewicz L."/>
            <person name="Sears K."/>
            <person name="Seidman D."/>
            <person name="Sengamalay N."/>
            <person name="Stenos J."/>
            <person name="Tallon L.J."/>
            <person name="Vincent G."/>
            <person name="Fraser C.M."/>
            <person name="Munderloh U."/>
            <person name="Dunning-Hotopp J.C."/>
        </authorList>
    </citation>
    <scope>NUCLEOTIDE SEQUENCE [LARGE SCALE GENOMIC DNA]</scope>
    <source>
        <strain evidence="11 12">RAC413</strain>
    </source>
</reference>
<evidence type="ECO:0000256" key="9">
    <source>
        <dbReference type="RuleBase" id="RU366031"/>
    </source>
</evidence>
<dbReference type="PANTHER" id="PTHR38042">
    <property type="entry name" value="UROPORPHYRINOGEN-III SYNTHASE, CHLOROPLASTIC"/>
    <property type="match status" value="1"/>
</dbReference>
<dbReference type="InterPro" id="IPR003754">
    <property type="entry name" value="4pyrrol_synth_uPrphyn_synth"/>
</dbReference>
<evidence type="ECO:0000256" key="6">
    <source>
        <dbReference type="ARBA" id="ARBA00037589"/>
    </source>
</evidence>
<evidence type="ECO:0000259" key="10">
    <source>
        <dbReference type="Pfam" id="PF02602"/>
    </source>
</evidence>
<name>A0A0F3NLS3_9RICK</name>
<dbReference type="PATRIC" id="fig|1359163.3.peg.358"/>
<keyword evidence="5 9" id="KW-0627">Porphyrin biosynthesis</keyword>
<dbReference type="GO" id="GO:0006780">
    <property type="term" value="P:uroporphyrinogen III biosynthetic process"/>
    <property type="evidence" value="ECO:0007669"/>
    <property type="project" value="UniProtKB-UniRule"/>
</dbReference>
<dbReference type="InterPro" id="IPR036108">
    <property type="entry name" value="4pyrrol_syn_uPrphyn_synt_sf"/>
</dbReference>
<feature type="domain" description="Tetrapyrrole biosynthesis uroporphyrinogen III synthase" evidence="10">
    <location>
        <begin position="19"/>
        <end position="228"/>
    </location>
</feature>
<dbReference type="PANTHER" id="PTHR38042:SF1">
    <property type="entry name" value="UROPORPHYRINOGEN-III SYNTHASE, CHLOROPLASTIC"/>
    <property type="match status" value="1"/>
</dbReference>
<evidence type="ECO:0000313" key="11">
    <source>
        <dbReference type="EMBL" id="KJV68995.1"/>
    </source>
</evidence>
<dbReference type="Proteomes" id="UP000033562">
    <property type="component" value="Unassembled WGS sequence"/>
</dbReference>
<protein>
    <recommendedName>
        <fullName evidence="7 9">Uroporphyrinogen-III synthase</fullName>
        <ecNumber evidence="3 9">4.2.1.75</ecNumber>
    </recommendedName>
</protein>
<comment type="similarity">
    <text evidence="2 9">Belongs to the uroporphyrinogen-III synthase family.</text>
</comment>
<organism evidence="11 12">
    <name type="scientific">Candidatus Neoehrlichia procyonis str. RAC413</name>
    <dbReference type="NCBI Taxonomy" id="1359163"/>
    <lineage>
        <taxon>Bacteria</taxon>
        <taxon>Pseudomonadati</taxon>
        <taxon>Pseudomonadota</taxon>
        <taxon>Alphaproteobacteria</taxon>
        <taxon>Rickettsiales</taxon>
        <taxon>Anaplasmataceae</taxon>
        <taxon>Candidatus Neoehrlichia</taxon>
    </lineage>
</organism>
<keyword evidence="12" id="KW-1185">Reference proteome</keyword>
<dbReference type="Gene3D" id="3.40.50.10090">
    <property type="match status" value="2"/>
</dbReference>
<gene>
    <name evidence="11" type="ORF">NLO413_0368</name>
</gene>
<comment type="function">
    <text evidence="6 9">Catalyzes cyclization of the linear tetrapyrrole, hydroxymethylbilane, to the macrocyclic uroporphyrinogen III.</text>
</comment>
<evidence type="ECO:0000256" key="4">
    <source>
        <dbReference type="ARBA" id="ARBA00023239"/>
    </source>
</evidence>
<dbReference type="EMBL" id="LANX01000001">
    <property type="protein sequence ID" value="KJV68995.1"/>
    <property type="molecule type" value="Genomic_DNA"/>
</dbReference>
<dbReference type="Pfam" id="PF02602">
    <property type="entry name" value="HEM4"/>
    <property type="match status" value="1"/>
</dbReference>
<evidence type="ECO:0000256" key="8">
    <source>
        <dbReference type="ARBA" id="ARBA00048617"/>
    </source>
</evidence>
<dbReference type="STRING" id="1359163.NLO413_0368"/>
<evidence type="ECO:0000256" key="5">
    <source>
        <dbReference type="ARBA" id="ARBA00023244"/>
    </source>
</evidence>
<dbReference type="RefSeq" id="WP_045808810.1">
    <property type="nucleotide sequence ID" value="NZ_LANX01000001.1"/>
</dbReference>
<comment type="pathway">
    <text evidence="1 9">Porphyrin-containing compound metabolism; protoporphyrin-IX biosynthesis; coproporphyrinogen-III from 5-aminolevulinate: step 3/4.</text>
</comment>
<dbReference type="InterPro" id="IPR039793">
    <property type="entry name" value="UROS/Hem4"/>
</dbReference>
<comment type="caution">
    <text evidence="11">The sequence shown here is derived from an EMBL/GenBank/DDBJ whole genome shotgun (WGS) entry which is preliminary data.</text>
</comment>
<dbReference type="OrthoDB" id="7163809at2"/>
<dbReference type="EC" id="4.2.1.75" evidence="3 9"/>
<sequence>MGILLTRPYFSALISRDILLKHGFEVYIEPVLEIEYLTTCLQDIESFDLIISTSKHSIISLSKNVTIRSNSIVTVGNSTMETAISLGFNKVVSVNGDIKDVISYVKLQSRNLKILYIRGDKVTCDVKAILNSMGFDVHEAVMYKTVDRELLSYNCYNLIINRGVSEVLFYSSHSAEVFIQLVQKSNVVNCLKNMNAYVLSNKIAGIAKMADWKNIFVSNVPTEFSLIQLLIMKRK</sequence>
<evidence type="ECO:0000313" key="12">
    <source>
        <dbReference type="Proteomes" id="UP000033562"/>
    </source>
</evidence>
<dbReference type="GO" id="GO:0006782">
    <property type="term" value="P:protoporphyrinogen IX biosynthetic process"/>
    <property type="evidence" value="ECO:0007669"/>
    <property type="project" value="UniProtKB-UniRule"/>
</dbReference>
<dbReference type="GO" id="GO:0004852">
    <property type="term" value="F:uroporphyrinogen-III synthase activity"/>
    <property type="evidence" value="ECO:0007669"/>
    <property type="project" value="UniProtKB-UniRule"/>
</dbReference>
<dbReference type="AlphaFoldDB" id="A0A0F3NLS3"/>
<comment type="catalytic activity">
    <reaction evidence="8 9">
        <text>hydroxymethylbilane = uroporphyrinogen III + H2O</text>
        <dbReference type="Rhea" id="RHEA:18965"/>
        <dbReference type="ChEBI" id="CHEBI:15377"/>
        <dbReference type="ChEBI" id="CHEBI:57308"/>
        <dbReference type="ChEBI" id="CHEBI:57845"/>
        <dbReference type="EC" id="4.2.1.75"/>
    </reaction>
</comment>
<dbReference type="CDD" id="cd06578">
    <property type="entry name" value="HemD"/>
    <property type="match status" value="1"/>
</dbReference>
<evidence type="ECO:0000256" key="7">
    <source>
        <dbReference type="ARBA" id="ARBA00040167"/>
    </source>
</evidence>
<dbReference type="SUPFAM" id="SSF69618">
    <property type="entry name" value="HemD-like"/>
    <property type="match status" value="1"/>
</dbReference>
<accession>A0A0F3NLS3</accession>
<evidence type="ECO:0000256" key="1">
    <source>
        <dbReference type="ARBA" id="ARBA00004772"/>
    </source>
</evidence>
<evidence type="ECO:0000256" key="3">
    <source>
        <dbReference type="ARBA" id="ARBA00013109"/>
    </source>
</evidence>
<evidence type="ECO:0000256" key="2">
    <source>
        <dbReference type="ARBA" id="ARBA00008133"/>
    </source>
</evidence>